<comment type="similarity">
    <text evidence="1 3">Belongs to the short-chain dehydrogenases/reductases (SDR) family.</text>
</comment>
<protein>
    <submittedName>
        <fullName evidence="4">Short-chain dehydrogenase/reductase</fullName>
    </submittedName>
</protein>
<evidence type="ECO:0000256" key="2">
    <source>
        <dbReference type="ARBA" id="ARBA00023002"/>
    </source>
</evidence>
<dbReference type="CDD" id="cd05374">
    <property type="entry name" value="17beta-HSD-like_SDR_c"/>
    <property type="match status" value="1"/>
</dbReference>
<dbReference type="EMBL" id="BMHK01000032">
    <property type="protein sequence ID" value="GGC12074.1"/>
    <property type="molecule type" value="Genomic_DNA"/>
</dbReference>
<dbReference type="InterPro" id="IPR002347">
    <property type="entry name" value="SDR_fam"/>
</dbReference>
<dbReference type="InterPro" id="IPR020904">
    <property type="entry name" value="Sc_DH/Rdtase_CS"/>
</dbReference>
<proteinExistence type="inferred from homology"/>
<reference evidence="4" key="1">
    <citation type="journal article" date="2014" name="Int. J. Syst. Evol. Microbiol.">
        <title>Complete genome sequence of Corynebacterium casei LMG S-19264T (=DSM 44701T), isolated from a smear-ripened cheese.</title>
        <authorList>
            <consortium name="US DOE Joint Genome Institute (JGI-PGF)"/>
            <person name="Walter F."/>
            <person name="Albersmeier A."/>
            <person name="Kalinowski J."/>
            <person name="Ruckert C."/>
        </authorList>
    </citation>
    <scope>NUCLEOTIDE SEQUENCE</scope>
    <source>
        <strain evidence="4">CGMCC 1.15095</strain>
    </source>
</reference>
<dbReference type="Pfam" id="PF00106">
    <property type="entry name" value="adh_short"/>
    <property type="match status" value="1"/>
</dbReference>
<gene>
    <name evidence="4" type="ORF">GCM10011494_33580</name>
</gene>
<dbReference type="PROSITE" id="PS00061">
    <property type="entry name" value="ADH_SHORT"/>
    <property type="match status" value="1"/>
</dbReference>
<evidence type="ECO:0000256" key="1">
    <source>
        <dbReference type="ARBA" id="ARBA00006484"/>
    </source>
</evidence>
<dbReference type="Proteomes" id="UP000608154">
    <property type="component" value="Unassembled WGS sequence"/>
</dbReference>
<sequence>MVASKNWFITGVSSGFGRAIAQAALAHGDIVVGTVRKDEDLRRFEALAPGQARGRLLDVRDAVAVKRVVNEADAETGGIDRLVNNAGYCLAGGIEEADLDEIRAQMEVNFFGAVSVLQAVLPHMRRRRAGHIFNITSISGIAAWMGNGYYCASKHALEAIGKTLAQEVAGLGINVTNVAPGAFRTDFNHALTRSGTIIDDYADTAGFAWDTMNAGAGAEAGDPARAAAAILRAADAEKPPMCLLLGSDAIYYHGHQLSAQARDLADWMPVSIDVNHKDTPLRPHD</sequence>
<dbReference type="RefSeq" id="WP_188772719.1">
    <property type="nucleotide sequence ID" value="NZ_BMHK01000032.1"/>
</dbReference>
<comment type="caution">
    <text evidence="4">The sequence shown here is derived from an EMBL/GenBank/DDBJ whole genome shotgun (WGS) entry which is preliminary data.</text>
</comment>
<evidence type="ECO:0000256" key="3">
    <source>
        <dbReference type="RuleBase" id="RU000363"/>
    </source>
</evidence>
<dbReference type="GO" id="GO:0016491">
    <property type="term" value="F:oxidoreductase activity"/>
    <property type="evidence" value="ECO:0007669"/>
    <property type="project" value="UniProtKB-KW"/>
</dbReference>
<dbReference type="PANTHER" id="PTHR43976:SF16">
    <property type="entry name" value="SHORT-CHAIN DEHYDROGENASE_REDUCTASE FAMILY PROTEIN"/>
    <property type="match status" value="1"/>
</dbReference>
<dbReference type="InterPro" id="IPR051911">
    <property type="entry name" value="SDR_oxidoreductase"/>
</dbReference>
<reference evidence="4" key="2">
    <citation type="submission" date="2020-09" db="EMBL/GenBank/DDBJ databases">
        <authorList>
            <person name="Sun Q."/>
            <person name="Zhou Y."/>
        </authorList>
    </citation>
    <scope>NUCLEOTIDE SEQUENCE</scope>
    <source>
        <strain evidence="4">CGMCC 1.15095</strain>
    </source>
</reference>
<keyword evidence="5" id="KW-1185">Reference proteome</keyword>
<dbReference type="NCBIfam" id="NF004824">
    <property type="entry name" value="PRK06180.1"/>
    <property type="match status" value="1"/>
</dbReference>
<evidence type="ECO:0000313" key="5">
    <source>
        <dbReference type="Proteomes" id="UP000608154"/>
    </source>
</evidence>
<dbReference type="SUPFAM" id="SSF51735">
    <property type="entry name" value="NAD(P)-binding Rossmann-fold domains"/>
    <property type="match status" value="1"/>
</dbReference>
<keyword evidence="2" id="KW-0560">Oxidoreductase</keyword>
<evidence type="ECO:0000313" key="4">
    <source>
        <dbReference type="EMBL" id="GGC12074.1"/>
    </source>
</evidence>
<dbReference type="PANTHER" id="PTHR43976">
    <property type="entry name" value="SHORT CHAIN DEHYDROGENASE"/>
    <property type="match status" value="1"/>
</dbReference>
<accession>A0A916X6W1</accession>
<dbReference type="AlphaFoldDB" id="A0A916X6W1"/>
<name>A0A916X6W1_9SPHN</name>
<dbReference type="PRINTS" id="PR00081">
    <property type="entry name" value="GDHRDH"/>
</dbReference>
<organism evidence="4 5">
    <name type="scientific">Novosphingobium endophyticum</name>
    <dbReference type="NCBI Taxonomy" id="1955250"/>
    <lineage>
        <taxon>Bacteria</taxon>
        <taxon>Pseudomonadati</taxon>
        <taxon>Pseudomonadota</taxon>
        <taxon>Alphaproteobacteria</taxon>
        <taxon>Sphingomonadales</taxon>
        <taxon>Sphingomonadaceae</taxon>
        <taxon>Novosphingobium</taxon>
    </lineage>
</organism>
<dbReference type="PRINTS" id="PR00080">
    <property type="entry name" value="SDRFAMILY"/>
</dbReference>
<dbReference type="InterPro" id="IPR036291">
    <property type="entry name" value="NAD(P)-bd_dom_sf"/>
</dbReference>
<dbReference type="Gene3D" id="3.40.50.720">
    <property type="entry name" value="NAD(P)-binding Rossmann-like Domain"/>
    <property type="match status" value="1"/>
</dbReference>